<keyword evidence="4 6" id="KW-1133">Transmembrane helix</keyword>
<dbReference type="EMBL" id="JOKM01000079">
    <property type="protein sequence ID" value="KGB22366.1"/>
    <property type="molecule type" value="Genomic_DNA"/>
</dbReference>
<evidence type="ECO:0000313" key="8">
    <source>
        <dbReference type="Proteomes" id="UP000029448"/>
    </source>
</evidence>
<dbReference type="Proteomes" id="UP000029448">
    <property type="component" value="Unassembled WGS sequence"/>
</dbReference>
<evidence type="ECO:0000256" key="1">
    <source>
        <dbReference type="ARBA" id="ARBA00004141"/>
    </source>
</evidence>
<dbReference type="Pfam" id="PF01594">
    <property type="entry name" value="AI-2E_transport"/>
    <property type="match status" value="1"/>
</dbReference>
<reference evidence="7 8" key="1">
    <citation type="submission" date="2014-06" db="EMBL/GenBank/DDBJ databases">
        <title>Functional and comparative genomic analyses of the Drosophila gut microbiota identify candidate symbiosis factors.</title>
        <authorList>
            <person name="Newell P.D."/>
            <person name="Chaston J.M."/>
            <person name="Douglas A.E."/>
        </authorList>
    </citation>
    <scope>NUCLEOTIDE SEQUENCE [LARGE SCALE GENOMIC DNA]</scope>
    <source>
        <strain evidence="7 8">DmCS_006</strain>
    </source>
</reference>
<dbReference type="AlphaFoldDB" id="A0A094ZIS4"/>
<evidence type="ECO:0000256" key="4">
    <source>
        <dbReference type="ARBA" id="ARBA00022989"/>
    </source>
</evidence>
<keyword evidence="3 6" id="KW-0812">Transmembrane</keyword>
<feature type="transmembrane region" description="Helical" evidence="6">
    <location>
        <begin position="293"/>
        <end position="321"/>
    </location>
</feature>
<evidence type="ECO:0000256" key="6">
    <source>
        <dbReference type="SAM" id="Phobius"/>
    </source>
</evidence>
<evidence type="ECO:0000256" key="5">
    <source>
        <dbReference type="ARBA" id="ARBA00023136"/>
    </source>
</evidence>
<feature type="transmembrane region" description="Helical" evidence="6">
    <location>
        <begin position="267"/>
        <end position="287"/>
    </location>
</feature>
<comment type="subcellular location">
    <subcellularLocation>
        <location evidence="1">Membrane</location>
        <topology evidence="1">Multi-pass membrane protein</topology>
    </subcellularLocation>
</comment>
<keyword evidence="8" id="KW-1185">Reference proteome</keyword>
<evidence type="ECO:0000256" key="3">
    <source>
        <dbReference type="ARBA" id="ARBA00022692"/>
    </source>
</evidence>
<name>A0A094ZIS4_9PROT</name>
<feature type="transmembrane region" description="Helical" evidence="6">
    <location>
        <begin position="360"/>
        <end position="393"/>
    </location>
</feature>
<gene>
    <name evidence="7" type="ORF">AtDm6_2377</name>
</gene>
<evidence type="ECO:0000256" key="2">
    <source>
        <dbReference type="ARBA" id="ARBA00009773"/>
    </source>
</evidence>
<dbReference type="PANTHER" id="PTHR21716">
    <property type="entry name" value="TRANSMEMBRANE PROTEIN"/>
    <property type="match status" value="1"/>
</dbReference>
<evidence type="ECO:0000313" key="7">
    <source>
        <dbReference type="EMBL" id="KGB22366.1"/>
    </source>
</evidence>
<comment type="caution">
    <text evidence="7">The sequence shown here is derived from an EMBL/GenBank/DDBJ whole genome shotgun (WGS) entry which is preliminary data.</text>
</comment>
<proteinExistence type="inferred from homology"/>
<comment type="similarity">
    <text evidence="2">Belongs to the autoinducer-2 exporter (AI-2E) (TC 2.A.86) family.</text>
</comment>
<dbReference type="GO" id="GO:0016020">
    <property type="term" value="C:membrane"/>
    <property type="evidence" value="ECO:0007669"/>
    <property type="project" value="UniProtKB-SubCell"/>
</dbReference>
<keyword evidence="5 6" id="KW-0472">Membrane</keyword>
<dbReference type="STRING" id="104102.AtDm6_2377"/>
<feature type="transmembrane region" description="Helical" evidence="6">
    <location>
        <begin position="212"/>
        <end position="230"/>
    </location>
</feature>
<sequence>MLLRSLSIPIFLLDRAICPAQHDFFATRGDAPFMPDHHNLPSLSGPPRCVLVKPSQRSRRGQEVARAVLAFFILAIALYTIHGFLPALVWGCVFAIATWPLYTRARRAWPQAAKGLLLPFIFTAAMALIFVIPMMLITLEAVGEAQSALAWLEKARQSGVPVPQAVSHLPFGSQTLTSWWQAHLANPQDVSGLTGALDSKGVALTKAVGSQIAHRGTLFCFSIVTLFFLYKDGVSVIRQCRVASRRAFGKRGETIARQIVASIHGTVQGLVLVGMAEGLLMGVVYFLCGAPHPALFGVITAVAAMIPFCAMIAVGLVSLLILAQGASVAGIATFCIGAVVIFVADHFVRPVLIGGSTKLPFLWVLLGILGGAETWGLLGLFVGPAAMAALDLLWRRWTTGSERPEPPLPPA</sequence>
<organism evidence="7 8">
    <name type="scientific">Acetobacter tropicalis</name>
    <dbReference type="NCBI Taxonomy" id="104102"/>
    <lineage>
        <taxon>Bacteria</taxon>
        <taxon>Pseudomonadati</taxon>
        <taxon>Pseudomonadota</taxon>
        <taxon>Alphaproteobacteria</taxon>
        <taxon>Acetobacterales</taxon>
        <taxon>Acetobacteraceae</taxon>
        <taxon>Acetobacter</taxon>
    </lineage>
</organism>
<dbReference type="PANTHER" id="PTHR21716:SF61">
    <property type="entry name" value="BLR8064 PROTEIN"/>
    <property type="match status" value="1"/>
</dbReference>
<feature type="transmembrane region" description="Helical" evidence="6">
    <location>
        <begin position="328"/>
        <end position="348"/>
    </location>
</feature>
<protein>
    <submittedName>
        <fullName evidence="7">Putative permease</fullName>
    </submittedName>
</protein>
<accession>A0A094ZIS4</accession>
<feature type="transmembrane region" description="Helical" evidence="6">
    <location>
        <begin position="115"/>
        <end position="137"/>
    </location>
</feature>
<dbReference type="PATRIC" id="fig|104102.7.peg.2352"/>
<dbReference type="InterPro" id="IPR002549">
    <property type="entry name" value="AI-2E-like"/>
</dbReference>